<dbReference type="GO" id="GO:0016776">
    <property type="term" value="F:phosphotransferase activity, phosphate group as acceptor"/>
    <property type="evidence" value="ECO:0007669"/>
    <property type="project" value="InterPro"/>
</dbReference>
<gene>
    <name evidence="3" type="ORF">MOPEL_130_00070</name>
</gene>
<dbReference type="GO" id="GO:0006797">
    <property type="term" value="P:polyphosphate metabolic process"/>
    <property type="evidence" value="ECO:0007669"/>
    <property type="project" value="InterPro"/>
</dbReference>
<feature type="compositionally biased region" description="Basic and acidic residues" evidence="1">
    <location>
        <begin position="8"/>
        <end position="42"/>
    </location>
</feature>
<organism evidence="3 4">
    <name type="scientific">Mobilicoccus pelagius NBRC 104925</name>
    <dbReference type="NCBI Taxonomy" id="1089455"/>
    <lineage>
        <taxon>Bacteria</taxon>
        <taxon>Bacillati</taxon>
        <taxon>Actinomycetota</taxon>
        <taxon>Actinomycetes</taxon>
        <taxon>Micrococcales</taxon>
        <taxon>Dermatophilaceae</taxon>
        <taxon>Mobilicoccus</taxon>
    </lineage>
</organism>
<dbReference type="Proteomes" id="UP000004367">
    <property type="component" value="Unassembled WGS sequence"/>
</dbReference>
<dbReference type="OrthoDB" id="9775224at2"/>
<evidence type="ECO:0000259" key="2">
    <source>
        <dbReference type="Pfam" id="PF03976"/>
    </source>
</evidence>
<dbReference type="STRING" id="1089455.MOPEL_130_00070"/>
<proteinExistence type="predicted"/>
<keyword evidence="4" id="KW-1185">Reference proteome</keyword>
<feature type="compositionally biased region" description="Basic residues" evidence="1">
    <location>
        <begin position="43"/>
        <end position="52"/>
    </location>
</feature>
<dbReference type="Gene3D" id="3.40.50.300">
    <property type="entry name" value="P-loop containing nucleotide triphosphate hydrolases"/>
    <property type="match status" value="1"/>
</dbReference>
<dbReference type="eggNOG" id="COG2326">
    <property type="taxonomic scope" value="Bacteria"/>
</dbReference>
<feature type="region of interest" description="Disordered" evidence="1">
    <location>
        <begin position="1"/>
        <end position="63"/>
    </location>
</feature>
<reference evidence="3 4" key="1">
    <citation type="submission" date="2012-02" db="EMBL/GenBank/DDBJ databases">
        <title>Whole genome shotgun sequence of Mobilicoccus pelagius NBRC 104925.</title>
        <authorList>
            <person name="Yoshida Y."/>
            <person name="Hosoyama A."/>
            <person name="Tsuchikane K."/>
            <person name="Katsumata H."/>
            <person name="Yamazaki S."/>
            <person name="Fujita N."/>
        </authorList>
    </citation>
    <scope>NUCLEOTIDE SEQUENCE [LARGE SCALE GENOMIC DNA]</scope>
    <source>
        <strain evidence="3 4">NBRC 104925</strain>
    </source>
</reference>
<accession>H5UUJ2</accession>
<dbReference type="EMBL" id="BAFE01000089">
    <property type="protein sequence ID" value="GAB49400.1"/>
    <property type="molecule type" value="Genomic_DNA"/>
</dbReference>
<dbReference type="RefSeq" id="WP_009483243.1">
    <property type="nucleotide sequence ID" value="NZ_BAFE01000089.1"/>
</dbReference>
<dbReference type="InterPro" id="IPR022488">
    <property type="entry name" value="PPK2-related"/>
</dbReference>
<comment type="caution">
    <text evidence="3">The sequence shown here is derived from an EMBL/GenBank/DDBJ whole genome shotgun (WGS) entry which is preliminary data.</text>
</comment>
<dbReference type="SUPFAM" id="SSF52540">
    <property type="entry name" value="P-loop containing nucleoside triphosphate hydrolases"/>
    <property type="match status" value="1"/>
</dbReference>
<dbReference type="InterPro" id="IPR027417">
    <property type="entry name" value="P-loop_NTPase"/>
</dbReference>
<protein>
    <recommendedName>
        <fullName evidence="2">Polyphosphate kinase-2-related domain-containing protein</fullName>
    </recommendedName>
</protein>
<dbReference type="Pfam" id="PF03976">
    <property type="entry name" value="PPK2"/>
    <property type="match status" value="1"/>
</dbReference>
<evidence type="ECO:0000256" key="1">
    <source>
        <dbReference type="SAM" id="MobiDB-lite"/>
    </source>
</evidence>
<name>H5UUJ2_9MICO</name>
<sequence length="383" mass="42652">MGKKKDKHSREDEKDLDATRRASRDDVDEKTAKKTEGKSGKKAEKKAHKKAEKKLEKQREKAKKALANLVEAADPVDGAPESVDEAVEQVLATNAHAVVADVADSVASTFVGALRVGPDVRLADIDPSSTPGFTGDRDDAEALMAAAAPEIAELQERLYAESRDGEGRSVLLVVQGLDTAGKGGIMRHVVGLLDPQGVAIHAFKQPTAEERRRPFLWRIRRALPEPGMIGVFDRSHYEDVLVARVDNLVPASTWRRRYGQIRTFENSLTASGTTLVKVMLHIGKEEQGERLAERLARPDKHWKFNPGDIDTRRKWEAYEEAYDEALAKTSTDEAPWYVVPANHKWYARLAVQQLLLDALRRLDPQWPAATFDVEEQKARLADS</sequence>
<feature type="domain" description="Polyphosphate kinase-2-related" evidence="2">
    <location>
        <begin position="136"/>
        <end position="362"/>
    </location>
</feature>
<dbReference type="AlphaFoldDB" id="H5UUJ2"/>
<evidence type="ECO:0000313" key="3">
    <source>
        <dbReference type="EMBL" id="GAB49400.1"/>
    </source>
</evidence>
<dbReference type="NCBIfam" id="TIGR03709">
    <property type="entry name" value="PPK2_rel_1"/>
    <property type="match status" value="1"/>
</dbReference>
<dbReference type="PANTHER" id="PTHR34383">
    <property type="entry name" value="POLYPHOSPHATE:AMP PHOSPHOTRANSFERASE-RELATED"/>
    <property type="match status" value="1"/>
</dbReference>
<dbReference type="PANTHER" id="PTHR34383:SF3">
    <property type="entry name" value="POLYPHOSPHATE:AMP PHOSPHOTRANSFERASE"/>
    <property type="match status" value="1"/>
</dbReference>
<evidence type="ECO:0000313" key="4">
    <source>
        <dbReference type="Proteomes" id="UP000004367"/>
    </source>
</evidence>
<dbReference type="InterPro" id="IPR022300">
    <property type="entry name" value="PPK2-rel_1"/>
</dbReference>